<reference evidence="2 3" key="1">
    <citation type="submission" date="2014-04" db="EMBL/GenBank/DDBJ databases">
        <authorList>
            <consortium name="DOE Joint Genome Institute"/>
            <person name="Kuo A."/>
            <person name="Kohler A."/>
            <person name="Costa M.D."/>
            <person name="Nagy L.G."/>
            <person name="Floudas D."/>
            <person name="Copeland A."/>
            <person name="Barry K.W."/>
            <person name="Cichocki N."/>
            <person name="Veneault-Fourrey C."/>
            <person name="LaButti K."/>
            <person name="Lindquist E.A."/>
            <person name="Lipzen A."/>
            <person name="Lundell T."/>
            <person name="Morin E."/>
            <person name="Murat C."/>
            <person name="Sun H."/>
            <person name="Tunlid A."/>
            <person name="Henrissat B."/>
            <person name="Grigoriev I.V."/>
            <person name="Hibbett D.S."/>
            <person name="Martin F."/>
            <person name="Nordberg H.P."/>
            <person name="Cantor M.N."/>
            <person name="Hua S.X."/>
        </authorList>
    </citation>
    <scope>NUCLEOTIDE SEQUENCE [LARGE SCALE GENOMIC DNA]</scope>
    <source>
        <strain evidence="2 3">Marx 270</strain>
    </source>
</reference>
<organism evidence="2 3">
    <name type="scientific">Pisolithus tinctorius Marx 270</name>
    <dbReference type="NCBI Taxonomy" id="870435"/>
    <lineage>
        <taxon>Eukaryota</taxon>
        <taxon>Fungi</taxon>
        <taxon>Dikarya</taxon>
        <taxon>Basidiomycota</taxon>
        <taxon>Agaricomycotina</taxon>
        <taxon>Agaricomycetes</taxon>
        <taxon>Agaricomycetidae</taxon>
        <taxon>Boletales</taxon>
        <taxon>Sclerodermatineae</taxon>
        <taxon>Pisolithaceae</taxon>
        <taxon>Pisolithus</taxon>
    </lineage>
</organism>
<reference evidence="3" key="2">
    <citation type="submission" date="2015-01" db="EMBL/GenBank/DDBJ databases">
        <title>Evolutionary Origins and Diversification of the Mycorrhizal Mutualists.</title>
        <authorList>
            <consortium name="DOE Joint Genome Institute"/>
            <consortium name="Mycorrhizal Genomics Consortium"/>
            <person name="Kohler A."/>
            <person name="Kuo A."/>
            <person name="Nagy L.G."/>
            <person name="Floudas D."/>
            <person name="Copeland A."/>
            <person name="Barry K.W."/>
            <person name="Cichocki N."/>
            <person name="Veneault-Fourrey C."/>
            <person name="LaButti K."/>
            <person name="Lindquist E.A."/>
            <person name="Lipzen A."/>
            <person name="Lundell T."/>
            <person name="Morin E."/>
            <person name="Murat C."/>
            <person name="Riley R."/>
            <person name="Ohm R."/>
            <person name="Sun H."/>
            <person name="Tunlid A."/>
            <person name="Henrissat B."/>
            <person name="Grigoriev I.V."/>
            <person name="Hibbett D.S."/>
            <person name="Martin F."/>
        </authorList>
    </citation>
    <scope>NUCLEOTIDE SEQUENCE [LARGE SCALE GENOMIC DNA]</scope>
    <source>
        <strain evidence="3">Marx 270</strain>
    </source>
</reference>
<sequence length="248" mass="26700">MPVTALNISRPRLVDPKYCWTPDRQSTRFPLARGDSLSGQPTPTSTQTAARGRPGGREYMYNTLNHVNSPQVTACTSLPSGGSGPSVQFMHSRSNTTRLPQKLAAVLKRMWPRGSCGDTPITGATLGCHVELFISNPKTPMLPEIDTGPSIRKVLLPDERSLSEMRLPPIEPMDPTIHMSSLPEEAEERHESSENVVGEFNALSVISRVPSCRTHAHSVDVGNRAGTVDIAGYRLSTGSGASATSVSV</sequence>
<evidence type="ECO:0000313" key="2">
    <source>
        <dbReference type="EMBL" id="KIO07195.1"/>
    </source>
</evidence>
<accession>A0A0C3P2D2</accession>
<dbReference type="HOGENOM" id="CLU_1120519_0_0_1"/>
<dbReference type="Proteomes" id="UP000054217">
    <property type="component" value="Unassembled WGS sequence"/>
</dbReference>
<protein>
    <submittedName>
        <fullName evidence="2">Uncharacterized protein</fullName>
    </submittedName>
</protein>
<feature type="compositionally biased region" description="Polar residues" evidence="1">
    <location>
        <begin position="37"/>
        <end position="49"/>
    </location>
</feature>
<name>A0A0C3P2D2_PISTI</name>
<keyword evidence="3" id="KW-1185">Reference proteome</keyword>
<gene>
    <name evidence="2" type="ORF">M404DRAFT_998599</name>
</gene>
<evidence type="ECO:0000256" key="1">
    <source>
        <dbReference type="SAM" id="MobiDB-lite"/>
    </source>
</evidence>
<dbReference type="AlphaFoldDB" id="A0A0C3P2D2"/>
<proteinExistence type="predicted"/>
<evidence type="ECO:0000313" key="3">
    <source>
        <dbReference type="Proteomes" id="UP000054217"/>
    </source>
</evidence>
<dbReference type="InParanoid" id="A0A0C3P2D2"/>
<feature type="region of interest" description="Disordered" evidence="1">
    <location>
        <begin position="25"/>
        <end position="54"/>
    </location>
</feature>
<dbReference type="OrthoDB" id="2666223at2759"/>
<dbReference type="EMBL" id="KN831961">
    <property type="protein sequence ID" value="KIO07195.1"/>
    <property type="molecule type" value="Genomic_DNA"/>
</dbReference>